<evidence type="ECO:0000313" key="6">
    <source>
        <dbReference type="Proteomes" id="UP000617145"/>
    </source>
</evidence>
<evidence type="ECO:0000256" key="1">
    <source>
        <dbReference type="ARBA" id="ARBA00022448"/>
    </source>
</evidence>
<dbReference type="InterPro" id="IPR003439">
    <property type="entry name" value="ABC_transporter-like_ATP-bd"/>
</dbReference>
<dbReference type="PANTHER" id="PTHR42781:SF4">
    <property type="entry name" value="SPERMIDINE_PUTRESCINE IMPORT ATP-BINDING PROTEIN POTA"/>
    <property type="match status" value="1"/>
</dbReference>
<dbReference type="InterPro" id="IPR027417">
    <property type="entry name" value="P-loop_NTPase"/>
</dbReference>
<keyword evidence="6" id="KW-1185">Reference proteome</keyword>
<name>A0A8J2ZNF9_9RHOB</name>
<evidence type="ECO:0000313" key="5">
    <source>
        <dbReference type="EMBL" id="GGG84669.1"/>
    </source>
</evidence>
<dbReference type="PROSITE" id="PS00211">
    <property type="entry name" value="ABC_TRANSPORTER_1"/>
    <property type="match status" value="1"/>
</dbReference>
<dbReference type="RefSeq" id="WP_188791910.1">
    <property type="nucleotide sequence ID" value="NZ_BMJV01000010.1"/>
</dbReference>
<organism evidence="5 6">
    <name type="scientific">Salipiger pallidus</name>
    <dbReference type="NCBI Taxonomy" id="1775170"/>
    <lineage>
        <taxon>Bacteria</taxon>
        <taxon>Pseudomonadati</taxon>
        <taxon>Pseudomonadota</taxon>
        <taxon>Alphaproteobacteria</taxon>
        <taxon>Rhodobacterales</taxon>
        <taxon>Roseobacteraceae</taxon>
        <taxon>Salipiger</taxon>
    </lineage>
</organism>
<dbReference type="SMART" id="SM00382">
    <property type="entry name" value="AAA"/>
    <property type="match status" value="1"/>
</dbReference>
<dbReference type="InterPro" id="IPR017871">
    <property type="entry name" value="ABC_transporter-like_CS"/>
</dbReference>
<keyword evidence="2" id="KW-0547">Nucleotide-binding</keyword>
<dbReference type="InterPro" id="IPR050093">
    <property type="entry name" value="ABC_SmlMolc_Importer"/>
</dbReference>
<keyword evidence="1" id="KW-0813">Transport</keyword>
<dbReference type="InterPro" id="IPR003593">
    <property type="entry name" value="AAA+_ATPase"/>
</dbReference>
<dbReference type="Gene3D" id="2.40.50.100">
    <property type="match status" value="1"/>
</dbReference>
<dbReference type="PROSITE" id="PS50893">
    <property type="entry name" value="ABC_TRANSPORTER_2"/>
    <property type="match status" value="1"/>
</dbReference>
<dbReference type="PANTHER" id="PTHR42781">
    <property type="entry name" value="SPERMIDINE/PUTRESCINE IMPORT ATP-BINDING PROTEIN POTA"/>
    <property type="match status" value="1"/>
</dbReference>
<dbReference type="AlphaFoldDB" id="A0A8J2ZNF9"/>
<reference evidence="5" key="1">
    <citation type="journal article" date="2014" name="Int. J. Syst. Evol. Microbiol.">
        <title>Complete genome sequence of Corynebacterium casei LMG S-19264T (=DSM 44701T), isolated from a smear-ripened cheese.</title>
        <authorList>
            <consortium name="US DOE Joint Genome Institute (JGI-PGF)"/>
            <person name="Walter F."/>
            <person name="Albersmeier A."/>
            <person name="Kalinowski J."/>
            <person name="Ruckert C."/>
        </authorList>
    </citation>
    <scope>NUCLEOTIDE SEQUENCE</scope>
    <source>
        <strain evidence="5">CGMCC 1.15762</strain>
    </source>
</reference>
<dbReference type="Pfam" id="PF08402">
    <property type="entry name" value="TOBE_2"/>
    <property type="match status" value="1"/>
</dbReference>
<dbReference type="InterPro" id="IPR013611">
    <property type="entry name" value="Transp-assoc_OB_typ2"/>
</dbReference>
<dbReference type="GO" id="GO:0015697">
    <property type="term" value="P:quaternary ammonium group transport"/>
    <property type="evidence" value="ECO:0007669"/>
    <property type="project" value="UniProtKB-ARBA"/>
</dbReference>
<dbReference type="SUPFAM" id="SSF50331">
    <property type="entry name" value="MOP-like"/>
    <property type="match status" value="1"/>
</dbReference>
<evidence type="ECO:0000256" key="3">
    <source>
        <dbReference type="ARBA" id="ARBA00022840"/>
    </source>
</evidence>
<dbReference type="InterPro" id="IPR008995">
    <property type="entry name" value="Mo/tungstate-bd_C_term_dom"/>
</dbReference>
<gene>
    <name evidence="5" type="ORF">GCM10011415_38450</name>
</gene>
<dbReference type="EMBL" id="BMJV01000010">
    <property type="protein sequence ID" value="GGG84669.1"/>
    <property type="molecule type" value="Genomic_DNA"/>
</dbReference>
<dbReference type="GO" id="GO:0043190">
    <property type="term" value="C:ATP-binding cassette (ABC) transporter complex"/>
    <property type="evidence" value="ECO:0007669"/>
    <property type="project" value="InterPro"/>
</dbReference>
<dbReference type="Pfam" id="PF00005">
    <property type="entry name" value="ABC_tran"/>
    <property type="match status" value="1"/>
</dbReference>
<dbReference type="GO" id="GO:0016887">
    <property type="term" value="F:ATP hydrolysis activity"/>
    <property type="evidence" value="ECO:0007669"/>
    <property type="project" value="InterPro"/>
</dbReference>
<sequence>MTDTSSTLTLTAIRKTFGPLTAVDSLDLSVEPGALVSLLGPSGCGKTTTLRMVAGFDSPDSGQITIGGDDMTRLPPNKRGLGMVFQSYSLFPHRTVGENIAFGLRMSGASKQVQADEVKRMLDMVHLSGREDMYPAQLSGGQQQRVALARALVVNPRVLLLDEPLGALDKGLRESMQFEIREMQQRLGITALLVTHDQEEAMSMSDQIAVMHGGRILQLGAPNDIYDRPETAFVATFLGNANLFDGRVQDGLLMTDAGALSLPARPAGDTATLSVRPERVVLGEDAAALPQGLRGRITAASFRGAYAAYHVTLDGSGTEIIAYRQADTALGQTSLGVGAEVAVGWPVEHGVLVTGPAPKE</sequence>
<protein>
    <submittedName>
        <fullName evidence="5">Polyamine-transporting ATPase</fullName>
    </submittedName>
</protein>
<feature type="domain" description="ABC transporter" evidence="4">
    <location>
        <begin position="8"/>
        <end position="238"/>
    </location>
</feature>
<keyword evidence="3" id="KW-0067">ATP-binding</keyword>
<dbReference type="Gene3D" id="3.40.50.300">
    <property type="entry name" value="P-loop containing nucleotide triphosphate hydrolases"/>
    <property type="match status" value="1"/>
</dbReference>
<dbReference type="FunFam" id="3.40.50.300:FF:000425">
    <property type="entry name" value="Probable ABC transporter, ATP-binding subunit"/>
    <property type="match status" value="1"/>
</dbReference>
<proteinExistence type="predicted"/>
<accession>A0A8J2ZNF9</accession>
<dbReference type="GO" id="GO:0005524">
    <property type="term" value="F:ATP binding"/>
    <property type="evidence" value="ECO:0007669"/>
    <property type="project" value="UniProtKB-KW"/>
</dbReference>
<dbReference type="Proteomes" id="UP000617145">
    <property type="component" value="Unassembled WGS sequence"/>
</dbReference>
<evidence type="ECO:0000259" key="4">
    <source>
        <dbReference type="PROSITE" id="PS50893"/>
    </source>
</evidence>
<comment type="caution">
    <text evidence="5">The sequence shown here is derived from an EMBL/GenBank/DDBJ whole genome shotgun (WGS) entry which is preliminary data.</text>
</comment>
<reference evidence="5" key="2">
    <citation type="submission" date="2020-09" db="EMBL/GenBank/DDBJ databases">
        <authorList>
            <person name="Sun Q."/>
            <person name="Zhou Y."/>
        </authorList>
    </citation>
    <scope>NUCLEOTIDE SEQUENCE</scope>
    <source>
        <strain evidence="5">CGMCC 1.15762</strain>
    </source>
</reference>
<dbReference type="GO" id="GO:0022857">
    <property type="term" value="F:transmembrane transporter activity"/>
    <property type="evidence" value="ECO:0007669"/>
    <property type="project" value="InterPro"/>
</dbReference>
<evidence type="ECO:0000256" key="2">
    <source>
        <dbReference type="ARBA" id="ARBA00022741"/>
    </source>
</evidence>
<dbReference type="SUPFAM" id="SSF52540">
    <property type="entry name" value="P-loop containing nucleoside triphosphate hydrolases"/>
    <property type="match status" value="1"/>
</dbReference>